<evidence type="ECO:0000256" key="7">
    <source>
        <dbReference type="ARBA" id="ARBA00022741"/>
    </source>
</evidence>
<dbReference type="InterPro" id="IPR044746">
    <property type="entry name" value="ABCC_6TM_D1"/>
</dbReference>
<feature type="transmembrane region" description="Helical" evidence="12">
    <location>
        <begin position="1541"/>
        <end position="1561"/>
    </location>
</feature>
<evidence type="ECO:0000256" key="9">
    <source>
        <dbReference type="ARBA" id="ARBA00022989"/>
    </source>
</evidence>
<keyword evidence="7" id="KW-0547">Nucleotide-binding</keyword>
<feature type="transmembrane region" description="Helical" evidence="12">
    <location>
        <begin position="722"/>
        <end position="744"/>
    </location>
</feature>
<evidence type="ECO:0000256" key="2">
    <source>
        <dbReference type="ARBA" id="ARBA00007920"/>
    </source>
</evidence>
<dbReference type="CDD" id="cd03244">
    <property type="entry name" value="ABCC_MRP_domain2"/>
    <property type="match status" value="1"/>
</dbReference>
<dbReference type="Gene3D" id="1.20.1560.10">
    <property type="entry name" value="ABC transporter type 1, transmembrane domain"/>
    <property type="match status" value="2"/>
</dbReference>
<dbReference type="InterPro" id="IPR017871">
    <property type="entry name" value="ABC_transporter-like_CS"/>
</dbReference>
<evidence type="ECO:0000256" key="6">
    <source>
        <dbReference type="ARBA" id="ARBA00022692"/>
    </source>
</evidence>
<name>A0A8H6QW86_9EURO</name>
<proteinExistence type="inferred from homology"/>
<evidence type="ECO:0000256" key="4">
    <source>
        <dbReference type="ARBA" id="ARBA00022448"/>
    </source>
</evidence>
<protein>
    <recommendedName>
        <fullName evidence="17">ABC multidrug transporter</fullName>
    </recommendedName>
</protein>
<dbReference type="GO" id="GO:0005524">
    <property type="term" value="F:ATP binding"/>
    <property type="evidence" value="ECO:0007669"/>
    <property type="project" value="UniProtKB-KW"/>
</dbReference>
<feature type="transmembrane region" description="Helical" evidence="12">
    <location>
        <begin position="530"/>
        <end position="548"/>
    </location>
</feature>
<keyword evidence="16" id="KW-1185">Reference proteome</keyword>
<dbReference type="InterPro" id="IPR029058">
    <property type="entry name" value="AB_hydrolase_fold"/>
</dbReference>
<evidence type="ECO:0000259" key="13">
    <source>
        <dbReference type="PROSITE" id="PS50893"/>
    </source>
</evidence>
<dbReference type="InterPro" id="IPR027417">
    <property type="entry name" value="P-loop_NTPase"/>
</dbReference>
<dbReference type="InterPro" id="IPR036640">
    <property type="entry name" value="ABC1_TM_sf"/>
</dbReference>
<dbReference type="InterPro" id="IPR016135">
    <property type="entry name" value="UBQ-conjugating_enzyme/RWD"/>
</dbReference>
<dbReference type="SUPFAM" id="SSF90123">
    <property type="entry name" value="ABC transporter transmembrane region"/>
    <property type="match status" value="2"/>
</dbReference>
<dbReference type="SUPFAM" id="SSF54495">
    <property type="entry name" value="UBC-like"/>
    <property type="match status" value="1"/>
</dbReference>
<evidence type="ECO:0000256" key="5">
    <source>
        <dbReference type="ARBA" id="ARBA00022475"/>
    </source>
</evidence>
<dbReference type="Proteomes" id="UP000641853">
    <property type="component" value="Unassembled WGS sequence"/>
</dbReference>
<comment type="caution">
    <text evidence="15">The sequence shown here is derived from an EMBL/GenBank/DDBJ whole genome shotgun (WGS) entry which is preliminary data.</text>
</comment>
<feature type="domain" description="ABC transmembrane type-1" evidence="14">
    <location>
        <begin position="1326"/>
        <end position="1599"/>
    </location>
</feature>
<dbReference type="PROSITE" id="PS50893">
    <property type="entry name" value="ABC_TRANSPORTER_2"/>
    <property type="match status" value="2"/>
</dbReference>
<feature type="domain" description="ABC transporter" evidence="13">
    <location>
        <begin position="1031"/>
        <end position="1257"/>
    </location>
</feature>
<dbReference type="SMART" id="SM00382">
    <property type="entry name" value="AAA"/>
    <property type="match status" value="2"/>
</dbReference>
<dbReference type="GO" id="GO:0005886">
    <property type="term" value="C:plasma membrane"/>
    <property type="evidence" value="ECO:0007669"/>
    <property type="project" value="UniProtKB-SubCell"/>
</dbReference>
<feature type="transmembrane region" description="Helical" evidence="12">
    <location>
        <begin position="819"/>
        <end position="840"/>
    </location>
</feature>
<accession>A0A8H6QW86</accession>
<comment type="similarity">
    <text evidence="2">Belongs to the putative lipase ROG1 family.</text>
</comment>
<dbReference type="Pfam" id="PF00664">
    <property type="entry name" value="ABC_membrane"/>
    <property type="match status" value="2"/>
</dbReference>
<dbReference type="FunFam" id="3.40.50.300:FF:000838">
    <property type="entry name" value="ABC multidrug transporter (Eurofung)"/>
    <property type="match status" value="1"/>
</dbReference>
<reference evidence="15" key="1">
    <citation type="submission" date="2020-06" db="EMBL/GenBank/DDBJ databases">
        <title>Draft genome sequences of strains closely related to Aspergillus parafelis and Aspergillus hiratsukae.</title>
        <authorList>
            <person name="Dos Santos R.A.C."/>
            <person name="Rivero-Menendez O."/>
            <person name="Steenwyk J.L."/>
            <person name="Mead M.E."/>
            <person name="Goldman G.H."/>
            <person name="Alastruey-Izquierdo A."/>
            <person name="Rokas A."/>
        </authorList>
    </citation>
    <scope>NUCLEOTIDE SEQUENCE</scope>
    <source>
        <strain evidence="15">CNM-CM7691</strain>
    </source>
</reference>
<dbReference type="InterPro" id="IPR003439">
    <property type="entry name" value="ABC_transporter-like_ATP-bd"/>
</dbReference>
<evidence type="ECO:0000256" key="3">
    <source>
        <dbReference type="ARBA" id="ARBA00009726"/>
    </source>
</evidence>
<evidence type="ECO:0000256" key="8">
    <source>
        <dbReference type="ARBA" id="ARBA00022840"/>
    </source>
</evidence>
<comment type="subcellular location">
    <subcellularLocation>
        <location evidence="1">Cell membrane</location>
        <topology evidence="1">Multi-pass membrane protein</topology>
    </subcellularLocation>
</comment>
<feature type="transmembrane region" description="Helical" evidence="12">
    <location>
        <begin position="902"/>
        <end position="926"/>
    </location>
</feature>
<dbReference type="InterPro" id="IPR044726">
    <property type="entry name" value="ABCC_6TM_D2"/>
</dbReference>
<keyword evidence="8" id="KW-0067">ATP-binding</keyword>
<evidence type="ECO:0000256" key="10">
    <source>
        <dbReference type="ARBA" id="ARBA00023136"/>
    </source>
</evidence>
<dbReference type="Pfam" id="PF24357">
    <property type="entry name" value="TMD0_ABC"/>
    <property type="match status" value="1"/>
</dbReference>
<dbReference type="Gene3D" id="3.40.50.1820">
    <property type="entry name" value="alpha/beta hydrolase"/>
    <property type="match status" value="1"/>
</dbReference>
<dbReference type="CDD" id="cd18579">
    <property type="entry name" value="ABC_6TM_ABCC_D1"/>
    <property type="match status" value="1"/>
</dbReference>
<feature type="transmembrane region" description="Helical" evidence="12">
    <location>
        <begin position="1358"/>
        <end position="1384"/>
    </location>
</feature>
<dbReference type="PANTHER" id="PTHR24223:SF399">
    <property type="entry name" value="ABC TRANSPORTER ATNG"/>
    <property type="match status" value="1"/>
</dbReference>
<feature type="transmembrane region" description="Helical" evidence="12">
    <location>
        <begin position="585"/>
        <end position="604"/>
    </location>
</feature>
<feature type="transmembrane region" description="Helical" evidence="12">
    <location>
        <begin position="560"/>
        <end position="579"/>
    </location>
</feature>
<dbReference type="PROSITE" id="PS00211">
    <property type="entry name" value="ABC_TRANSPORTER_1"/>
    <property type="match status" value="2"/>
</dbReference>
<dbReference type="InterPro" id="IPR050173">
    <property type="entry name" value="ABC_transporter_C-like"/>
</dbReference>
<organism evidence="15 16">
    <name type="scientific">Aspergillus felis</name>
    <dbReference type="NCBI Taxonomy" id="1287682"/>
    <lineage>
        <taxon>Eukaryota</taxon>
        <taxon>Fungi</taxon>
        <taxon>Dikarya</taxon>
        <taxon>Ascomycota</taxon>
        <taxon>Pezizomycotina</taxon>
        <taxon>Eurotiomycetes</taxon>
        <taxon>Eurotiomycetidae</taxon>
        <taxon>Eurotiales</taxon>
        <taxon>Aspergillaceae</taxon>
        <taxon>Aspergillus</taxon>
        <taxon>Aspergillus subgen. Fumigati</taxon>
    </lineage>
</organism>
<dbReference type="FunFam" id="1.20.1560.10:FF:000055">
    <property type="entry name" value="ABC multidrug transporter (Eurofung)"/>
    <property type="match status" value="1"/>
</dbReference>
<evidence type="ECO:0008006" key="17">
    <source>
        <dbReference type="Google" id="ProtNLM"/>
    </source>
</evidence>
<keyword evidence="11" id="KW-0325">Glycoprotein</keyword>
<evidence type="ECO:0000256" key="1">
    <source>
        <dbReference type="ARBA" id="ARBA00004651"/>
    </source>
</evidence>
<keyword evidence="6 12" id="KW-0812">Transmembrane</keyword>
<dbReference type="FunFam" id="3.40.50.300:FF:000997">
    <property type="entry name" value="Multidrug resistance-associated protein 1"/>
    <property type="match status" value="1"/>
</dbReference>
<dbReference type="InterPro" id="IPR011527">
    <property type="entry name" value="ABC1_TM_dom"/>
</dbReference>
<keyword evidence="4" id="KW-0813">Transport</keyword>
<dbReference type="PROSITE" id="PS50929">
    <property type="entry name" value="ABC_TM1F"/>
    <property type="match status" value="2"/>
</dbReference>
<dbReference type="Gene3D" id="3.40.50.300">
    <property type="entry name" value="P-loop containing nucleotide triphosphate hydrolases"/>
    <property type="match status" value="2"/>
</dbReference>
<dbReference type="CDD" id="cd03250">
    <property type="entry name" value="ABCC_MRP_domain1"/>
    <property type="match status" value="1"/>
</dbReference>
<dbReference type="GO" id="GO:0016887">
    <property type="term" value="F:ATP hydrolysis activity"/>
    <property type="evidence" value="ECO:0007669"/>
    <property type="project" value="InterPro"/>
</dbReference>
<dbReference type="Pfam" id="PF00005">
    <property type="entry name" value="ABC_tran"/>
    <property type="match status" value="2"/>
</dbReference>
<dbReference type="SUPFAM" id="SSF53474">
    <property type="entry name" value="alpha/beta-Hydrolases"/>
    <property type="match status" value="1"/>
</dbReference>
<dbReference type="InterPro" id="IPR003593">
    <property type="entry name" value="AAA+_ATPase"/>
</dbReference>
<dbReference type="GO" id="GO:0140359">
    <property type="term" value="F:ABC-type transporter activity"/>
    <property type="evidence" value="ECO:0007669"/>
    <property type="project" value="InterPro"/>
</dbReference>
<dbReference type="Pfam" id="PF05057">
    <property type="entry name" value="DUF676"/>
    <property type="match status" value="1"/>
</dbReference>
<dbReference type="CDD" id="cd18580">
    <property type="entry name" value="ABC_6TM_ABCC_D2"/>
    <property type="match status" value="1"/>
</dbReference>
<dbReference type="InterPro" id="IPR007751">
    <property type="entry name" value="DUF676_lipase-like"/>
</dbReference>
<dbReference type="EMBL" id="JACBAG010001849">
    <property type="protein sequence ID" value="KAF7180003.1"/>
    <property type="molecule type" value="Genomic_DNA"/>
</dbReference>
<evidence type="ECO:0000256" key="11">
    <source>
        <dbReference type="ARBA" id="ARBA00023180"/>
    </source>
</evidence>
<feature type="domain" description="ABC transporter" evidence="13">
    <location>
        <begin position="1637"/>
        <end position="1869"/>
    </location>
</feature>
<evidence type="ECO:0000256" key="12">
    <source>
        <dbReference type="SAM" id="Phobius"/>
    </source>
</evidence>
<evidence type="ECO:0000259" key="14">
    <source>
        <dbReference type="PROSITE" id="PS50929"/>
    </source>
</evidence>
<feature type="transmembrane region" description="Helical" evidence="12">
    <location>
        <begin position="1448"/>
        <end position="1472"/>
    </location>
</feature>
<keyword evidence="9 12" id="KW-1133">Transmembrane helix</keyword>
<keyword evidence="10 12" id="KW-0472">Membrane</keyword>
<feature type="domain" description="ABC transmembrane type-1" evidence="14">
    <location>
        <begin position="700"/>
        <end position="968"/>
    </location>
</feature>
<dbReference type="InterPro" id="IPR056227">
    <property type="entry name" value="TMD0_ABC"/>
</dbReference>
<comment type="similarity">
    <text evidence="3">Belongs to the ABC transporter superfamily. ABCC family. Conjugate transporter (TC 3.A.1.208) subfamily.</text>
</comment>
<sequence>MPAADLGLLEVCSPEKATIHIVLIHGLNGGRSSTWTNKQNQFWPTWIGQQIPGARVWVYGYNANVWFSGSHDHIVLHATLLLNTLAEARVGLVDGNLIPTVLMGHSLGGILIKQAMVLALSQRTSIYSYLFDAVVAVTFCGTPHRGSIWANRLCAFSLSQPPSLVSLLRSRMPHSLSDIADKFNNVWGQKAVMTFIEKEGVPLLGVIVRENDAITNCSSEHIFPVQKDHREMVKPDSPTDTFFLQLKAGLNKFGRITPQARSQYPTHLPPATAGIRKGLRKRLYLEFCRGAWENRLYPSGDLEIGRADHSAGVTSDNFEGGIFYYNWPPGSTTCVTMIVDITTLTLEWSISSPDSLYYPGRHAGTIGISSEYPFSPVRPRWKTPRLCPFVSENGYLSPASGAWPEIWNPAMKLDYITSSFACIIHYGPLLDSMPPSLQLNYIAFHPFSESDWIYMTSEAWFRNATDFFCRSYNIEGPDTGFTDSEATDDMRHLAFDHAINLVLGFQRSSAVAALPSPSGELQIEEPTRQIAAVFSLVAALVLALLSYYEHQRSVRPSTLLSIYLFFSVLFDAVQARSLWLRNTNAPIAAVFTAALVVKLIITVLEGREKRAYSQVPGLKMSPETTSSIYNRTVFWWLNRLFLAGYKSTLRLNDLYPLESDMTSAKLGSAIEKAWMKIALKWPLLSPVAPRTALIGFKYCQPLLLASVVNYVQLPDTDRDRNVGYGLIGATAIVYIGIAVSTGLYNLKVYRSTVMIRGSLVSIIYRKTLRLHLNEAKSSAALTLASSDVDRIGLTVESGHEIWASSIETILALVLLQRQLGWASIAPVLLALLATAANTRIAKYVPRRQREWGAAIQKRVTLTSSVLRNMKSVKMMGLQKTISRTIQRARVYELDLSKRYRSFFAYMAIISTIPLQFSAPFAFAIYIYGVKSHHGHDSVAAQIFASLSLTQLLATPLQKVLTSIPSFAGSLGSFTRIEAYLRLDDRMDGRATDLASSRESAKESTIDENQLELGNLGTTGRSKAIGKHAISVHEADISYSADSHPILHKHNFEIRKGLLNVVVGPVGCGKTTLLNALLGEITISSGKVMVDDSPIAYCQQTPWLINASVKENILNQSPYDEPWYKRVIWSCGLKEDIEQLPDGDDTLVGSRGTSLSGGQKQRLALARAVYARAPLVVLDDTLSALDARTEKLVFDRLLSKTGLFQRLGSTVILVTHSVQHLRSADNIIALDSKGRIEQHGSFTELSGREGPVRRLLADCPPQKSGAETTSLQPASGSVSLSQAGAGANVSLPRAAATPGVKRKPISDSAVLMYYLKSIGWYRASVFFLTSLAYVFCTSFTQIWVQWWTESKSSNDGSFLGVYFALAVGAIVNYSSSIWCMMISIVPISAAKLHWQLLDSVIHAPMSFFSSVDSGITLNRFSQDMSLINSRLPVSTMQATPMAFQALAQIALIAVGSTYFAIAIPLCLGATWALQRFYLRTSRQLRLLDLELKSPLFSSISETLEGLPTIRAFGWQEKFEQRNQERLDASQRPVYLLYCIQRWLNFVLDLIVAALAILLVSLATQLPSSTSGGRLGVAMLNILGFSQSLSQFIFFYTDLETSLQAVSRVKEFVKTTVSEEASPRSLTPPPENWPARGAVEFRDITASYASHTENAVLKGISLVIQPGQKVGICGRTGSGKSSLLSALFRMIELQSGSITIDGIDLNNISRQEVRSRLIAIPQDPFLLPGTVRFNASPDEAVADSQIIKALEKVGLWEHVQKRGGLDTDIDILALSHGQQQLFCLARAMLRPGTILVLDEATSNVDWGTDEVMQRVIREEFANKTIITVAHRLRTILDSDLVVVLGQGCILEAGHPGELLASPGHFRELCSTQGITLDSI</sequence>
<dbReference type="FunFam" id="1.20.1560.10:FF:000066">
    <property type="entry name" value="ABC multidrug transporter (Eurofung)"/>
    <property type="match status" value="1"/>
</dbReference>
<evidence type="ECO:0000313" key="15">
    <source>
        <dbReference type="EMBL" id="KAF7180003.1"/>
    </source>
</evidence>
<evidence type="ECO:0000313" key="16">
    <source>
        <dbReference type="Proteomes" id="UP000641853"/>
    </source>
</evidence>
<keyword evidence="5" id="KW-1003">Cell membrane</keyword>
<dbReference type="SUPFAM" id="SSF52540">
    <property type="entry name" value="P-loop containing nucleoside triphosphate hydrolases"/>
    <property type="match status" value="2"/>
</dbReference>
<gene>
    <name evidence="15" type="ORF">CNMCM7691_009056</name>
</gene>
<dbReference type="PANTHER" id="PTHR24223">
    <property type="entry name" value="ATP-BINDING CASSETTE SUB-FAMILY C"/>
    <property type="match status" value="1"/>
</dbReference>
<feature type="transmembrane region" description="Helical" evidence="12">
    <location>
        <begin position="1324"/>
        <end position="1346"/>
    </location>
</feature>